<protein>
    <recommendedName>
        <fullName evidence="4">FAD-dependent oxidoreductase</fullName>
    </recommendedName>
</protein>
<evidence type="ECO:0000313" key="2">
    <source>
        <dbReference type="EMBL" id="GLX83135.1"/>
    </source>
</evidence>
<comment type="similarity">
    <text evidence="1">Belongs to the carotenoid/retinoid oxidoreductase family.</text>
</comment>
<proteinExistence type="inferred from homology"/>
<dbReference type="EMBL" id="BSSU01000013">
    <property type="protein sequence ID" value="GLX83135.1"/>
    <property type="molecule type" value="Genomic_DNA"/>
</dbReference>
<keyword evidence="3" id="KW-1185">Reference proteome</keyword>
<evidence type="ECO:0008006" key="4">
    <source>
        <dbReference type="Google" id="ProtNLM"/>
    </source>
</evidence>
<gene>
    <name evidence="2" type="ORF">theurythT_25870</name>
</gene>
<organism evidence="2 3">
    <name type="scientific">Thalassotalea eurytherma</name>
    <dbReference type="NCBI Taxonomy" id="1144278"/>
    <lineage>
        <taxon>Bacteria</taxon>
        <taxon>Pseudomonadati</taxon>
        <taxon>Pseudomonadota</taxon>
        <taxon>Gammaproteobacteria</taxon>
        <taxon>Alteromonadales</taxon>
        <taxon>Colwelliaceae</taxon>
        <taxon>Thalassotalea</taxon>
    </lineage>
</organism>
<dbReference type="Gene3D" id="3.50.50.60">
    <property type="entry name" value="FAD/NAD(P)-binding domain"/>
    <property type="match status" value="1"/>
</dbReference>
<dbReference type="InterPro" id="IPR036188">
    <property type="entry name" value="FAD/NAD-bd_sf"/>
</dbReference>
<dbReference type="SUPFAM" id="SSF51971">
    <property type="entry name" value="Nucleotide-binding domain"/>
    <property type="match status" value="1"/>
</dbReference>
<dbReference type="Pfam" id="PF13450">
    <property type="entry name" value="NAD_binding_8"/>
    <property type="match status" value="1"/>
</dbReference>
<comment type="caution">
    <text evidence="2">The sequence shown here is derived from an EMBL/GenBank/DDBJ whole genome shotgun (WGS) entry which is preliminary data.</text>
</comment>
<reference evidence="2 3" key="1">
    <citation type="submission" date="2023-03" db="EMBL/GenBank/DDBJ databases">
        <title>Draft genome sequence of Thalassotalea eurytherma JCM 18482T.</title>
        <authorList>
            <person name="Sawabe T."/>
        </authorList>
    </citation>
    <scope>NUCLEOTIDE SEQUENCE [LARGE SCALE GENOMIC DNA]</scope>
    <source>
        <strain evidence="2 3">JCM 18482</strain>
    </source>
</reference>
<evidence type="ECO:0000256" key="1">
    <source>
        <dbReference type="ARBA" id="ARBA00006046"/>
    </source>
</evidence>
<evidence type="ECO:0000313" key="3">
    <source>
        <dbReference type="Proteomes" id="UP001157133"/>
    </source>
</evidence>
<name>A0ABQ6H7F4_9GAMM</name>
<dbReference type="Proteomes" id="UP001157133">
    <property type="component" value="Unassembled WGS sequence"/>
</dbReference>
<dbReference type="RefSeq" id="WP_284208538.1">
    <property type="nucleotide sequence ID" value="NZ_BSSU01000013.1"/>
</dbReference>
<accession>A0ABQ6H7F4</accession>
<sequence>MKDCIVVGGGLCGLFSAILLADKCDSVTLIESAESCGGLLKSVTDNNVVYDQGTHIPNTTGHQAIDDILFGDAAFIQENWLTINDLPSGSFFNGHWNLANQSVDIRHLPEQDYKQAVFELVSQDQPSDAENIEDYLRETLGNTITDKVSLPIVAKLYGNDVDAHQLQRQSSVNYFGITRVLALGEESSKVLKSSAVFDNKLSFHNQEDYDAQLRQQNISKPTYYYPKNGQGIEFWVEHLLNQAKAKGVNIITSEFVSQIAHQQGKVKEITLGKSKQCLPCDLLYWSAPPVFGLKAAGLQASAHKAEFRTANIFYFNFDKPLTNQVAPFLWNWHPSHKTFRITLYPNLREQDNGHYNMSVEVLSAPEEANDITEEMILQEIQEMGLIAKGSALISSYRQTINNTFPVPTFDFAKATTENYLAFTEQFDNVIVSGRFSGKQWFHADVLTSAYQEISKRFPT</sequence>
<dbReference type="PANTHER" id="PTHR43734">
    <property type="entry name" value="PHYTOENE DESATURASE"/>
    <property type="match status" value="1"/>
</dbReference>
<dbReference type="PANTHER" id="PTHR43734:SF1">
    <property type="entry name" value="PHYTOENE DESATURASE"/>
    <property type="match status" value="1"/>
</dbReference>